<dbReference type="RefSeq" id="WP_187709184.1">
    <property type="nucleotide sequence ID" value="NZ_CP060782.1"/>
</dbReference>
<evidence type="ECO:0000313" key="2">
    <source>
        <dbReference type="EMBL" id="QNP46231.1"/>
    </source>
</evidence>
<proteinExistence type="predicted"/>
<feature type="region of interest" description="Disordered" evidence="1">
    <location>
        <begin position="29"/>
        <end position="48"/>
    </location>
</feature>
<dbReference type="Proteomes" id="UP000516105">
    <property type="component" value="Chromosome"/>
</dbReference>
<keyword evidence="3" id="KW-1185">Reference proteome</keyword>
<reference evidence="2 3" key="1">
    <citation type="submission" date="2020-08" db="EMBL/GenBank/DDBJ databases">
        <title>Genome sequence of Sphingomonas sediminicola KACC 15039T.</title>
        <authorList>
            <person name="Hyun D.-W."/>
            <person name="Bae J.-W."/>
        </authorList>
    </citation>
    <scope>NUCLEOTIDE SEQUENCE [LARGE SCALE GENOMIC DNA]</scope>
    <source>
        <strain evidence="2 3">KACC 15039</strain>
    </source>
</reference>
<protein>
    <submittedName>
        <fullName evidence="2">Uncharacterized protein</fullName>
    </submittedName>
</protein>
<name>A0ABX6TA16_9SPHN</name>
<dbReference type="EMBL" id="CP060782">
    <property type="protein sequence ID" value="QNP46231.1"/>
    <property type="molecule type" value="Genomic_DNA"/>
</dbReference>
<evidence type="ECO:0000313" key="3">
    <source>
        <dbReference type="Proteomes" id="UP000516105"/>
    </source>
</evidence>
<accession>A0ABX6TA16</accession>
<sequence length="48" mass="5516">MARLRELNSELEDSIKRCRAILNDCRKRLAANTNSPDPSEKDEESRLA</sequence>
<organism evidence="2 3">
    <name type="scientific">Sphingomonas sediminicola</name>
    <dbReference type="NCBI Taxonomy" id="386874"/>
    <lineage>
        <taxon>Bacteria</taxon>
        <taxon>Pseudomonadati</taxon>
        <taxon>Pseudomonadota</taxon>
        <taxon>Alphaproteobacteria</taxon>
        <taxon>Sphingomonadales</taxon>
        <taxon>Sphingomonadaceae</taxon>
        <taxon>Sphingomonas</taxon>
    </lineage>
</organism>
<gene>
    <name evidence="2" type="ORF">H9L14_03055</name>
</gene>
<evidence type="ECO:0000256" key="1">
    <source>
        <dbReference type="SAM" id="MobiDB-lite"/>
    </source>
</evidence>